<dbReference type="AlphaFoldDB" id="A0A0M3IER6"/>
<sequence>MLASYKQQQRKTAAVGVYYVLLTNGTLKAPRKRVLSERGEAEAKYPVVDKRTLFNSWRGSRLLKALWICKTSLESTDAIA</sequence>
<name>A0A0M3IER6_ASCLU</name>
<organism evidence="1 2">
    <name type="scientific">Ascaris lumbricoides</name>
    <name type="common">Giant roundworm</name>
    <dbReference type="NCBI Taxonomy" id="6252"/>
    <lineage>
        <taxon>Eukaryota</taxon>
        <taxon>Metazoa</taxon>
        <taxon>Ecdysozoa</taxon>
        <taxon>Nematoda</taxon>
        <taxon>Chromadorea</taxon>
        <taxon>Rhabditida</taxon>
        <taxon>Spirurina</taxon>
        <taxon>Ascaridomorpha</taxon>
        <taxon>Ascaridoidea</taxon>
        <taxon>Ascarididae</taxon>
        <taxon>Ascaris</taxon>
    </lineage>
</organism>
<dbReference type="Proteomes" id="UP000036681">
    <property type="component" value="Unplaced"/>
</dbReference>
<keyword evidence="1" id="KW-1185">Reference proteome</keyword>
<evidence type="ECO:0000313" key="1">
    <source>
        <dbReference type="Proteomes" id="UP000036681"/>
    </source>
</evidence>
<accession>A0A0M3IER6</accession>
<protein>
    <submittedName>
        <fullName evidence="2">Arm-DNA-bind_5 domain-containing protein</fullName>
    </submittedName>
</protein>
<dbReference type="WBParaSite" id="ALUE_0001661901-mRNA-1">
    <property type="protein sequence ID" value="ALUE_0001661901-mRNA-1"/>
    <property type="gene ID" value="ALUE_0001661901"/>
</dbReference>
<reference evidence="2" key="1">
    <citation type="submission" date="2017-02" db="UniProtKB">
        <authorList>
            <consortium name="WormBaseParasite"/>
        </authorList>
    </citation>
    <scope>IDENTIFICATION</scope>
</reference>
<proteinExistence type="predicted"/>
<evidence type="ECO:0000313" key="2">
    <source>
        <dbReference type="WBParaSite" id="ALUE_0001661901-mRNA-1"/>
    </source>
</evidence>